<keyword evidence="2" id="KW-0418">Kinase</keyword>
<reference evidence="6 7" key="1">
    <citation type="submission" date="2024-07" db="EMBL/GenBank/DDBJ databases">
        <authorList>
            <person name="Thanompreechachai J."/>
            <person name="Duangmal K."/>
        </authorList>
    </citation>
    <scope>NUCLEOTIDE SEQUENCE [LARGE SCALE GENOMIC DNA]</scope>
    <source>
        <strain evidence="6 7">KCTC 19886</strain>
    </source>
</reference>
<dbReference type="Pfam" id="PF13185">
    <property type="entry name" value="GAF_2"/>
    <property type="match status" value="1"/>
</dbReference>
<dbReference type="RefSeq" id="WP_367641278.1">
    <property type="nucleotide sequence ID" value="NZ_JBFNQN010000024.1"/>
</dbReference>
<sequence>MSSEKSTTDRESDVTRSFVALATSLAVGADIVDLLTRLTGDCARLLDITSTGLLLDDGRGVLHVMAASSEETWRLELFQTQRDEGPCLDCFRSGDLISAPDLDQQQRWPHFATAAREHGFASVHAVPMRLRAHTIGALGLFGERPGELNEQDLRLAQALADVASAALVQHEAGLTPPSITLRLQEALHARVLVEQAKGILAYRGEISTHAAFEVLRSYASEHDQRLSVVAGWLVHGDLPARVLLEGSTTS</sequence>
<organism evidence="6 7">
    <name type="scientific">Kineococcus endophyticus</name>
    <dbReference type="NCBI Taxonomy" id="1181883"/>
    <lineage>
        <taxon>Bacteria</taxon>
        <taxon>Bacillati</taxon>
        <taxon>Actinomycetota</taxon>
        <taxon>Actinomycetes</taxon>
        <taxon>Kineosporiales</taxon>
        <taxon>Kineosporiaceae</taxon>
        <taxon>Kineococcus</taxon>
    </lineage>
</organism>
<dbReference type="SUPFAM" id="SSF55781">
    <property type="entry name" value="GAF domain-like"/>
    <property type="match status" value="1"/>
</dbReference>
<keyword evidence="3" id="KW-0805">Transcription regulation</keyword>
<evidence type="ECO:0000259" key="5">
    <source>
        <dbReference type="PROSITE" id="PS50921"/>
    </source>
</evidence>
<dbReference type="InterPro" id="IPR012074">
    <property type="entry name" value="GAF_ANTAR"/>
</dbReference>
<dbReference type="Pfam" id="PF03861">
    <property type="entry name" value="ANTAR"/>
    <property type="match status" value="1"/>
</dbReference>
<dbReference type="InterPro" id="IPR003018">
    <property type="entry name" value="GAF"/>
</dbReference>
<evidence type="ECO:0000256" key="3">
    <source>
        <dbReference type="ARBA" id="ARBA00023015"/>
    </source>
</evidence>
<keyword evidence="4" id="KW-0804">Transcription</keyword>
<dbReference type="PIRSF" id="PIRSF036625">
    <property type="entry name" value="GAF_ANTAR"/>
    <property type="match status" value="1"/>
</dbReference>
<dbReference type="InterPro" id="IPR011006">
    <property type="entry name" value="CheY-like_superfamily"/>
</dbReference>
<dbReference type="InterPro" id="IPR029016">
    <property type="entry name" value="GAF-like_dom_sf"/>
</dbReference>
<keyword evidence="7" id="KW-1185">Reference proteome</keyword>
<evidence type="ECO:0000256" key="2">
    <source>
        <dbReference type="ARBA" id="ARBA00022777"/>
    </source>
</evidence>
<comment type="caution">
    <text evidence="6">The sequence shown here is derived from an EMBL/GenBank/DDBJ whole genome shotgun (WGS) entry which is preliminary data.</text>
</comment>
<feature type="domain" description="ANTAR" evidence="5">
    <location>
        <begin position="173"/>
        <end position="234"/>
    </location>
</feature>
<name>A0ABV3PE57_9ACTN</name>
<evidence type="ECO:0000313" key="7">
    <source>
        <dbReference type="Proteomes" id="UP001555826"/>
    </source>
</evidence>
<evidence type="ECO:0000313" key="6">
    <source>
        <dbReference type="EMBL" id="MEW9267790.1"/>
    </source>
</evidence>
<dbReference type="Gene3D" id="1.10.10.10">
    <property type="entry name" value="Winged helix-like DNA-binding domain superfamily/Winged helix DNA-binding domain"/>
    <property type="match status" value="1"/>
</dbReference>
<proteinExistence type="predicted"/>
<dbReference type="InterPro" id="IPR005561">
    <property type="entry name" value="ANTAR"/>
</dbReference>
<dbReference type="EMBL" id="JBFNQN010000024">
    <property type="protein sequence ID" value="MEW9267790.1"/>
    <property type="molecule type" value="Genomic_DNA"/>
</dbReference>
<keyword evidence="1" id="KW-0808">Transferase</keyword>
<dbReference type="Gene3D" id="3.30.450.40">
    <property type="match status" value="1"/>
</dbReference>
<evidence type="ECO:0000256" key="1">
    <source>
        <dbReference type="ARBA" id="ARBA00022679"/>
    </source>
</evidence>
<protein>
    <submittedName>
        <fullName evidence="6">GAF and ANTAR domain-containing protein</fullName>
    </submittedName>
</protein>
<dbReference type="Proteomes" id="UP001555826">
    <property type="component" value="Unassembled WGS sequence"/>
</dbReference>
<evidence type="ECO:0000256" key="4">
    <source>
        <dbReference type="ARBA" id="ARBA00023163"/>
    </source>
</evidence>
<dbReference type="SMART" id="SM01012">
    <property type="entry name" value="ANTAR"/>
    <property type="match status" value="1"/>
</dbReference>
<gene>
    <name evidence="6" type="ORF">AB1207_23865</name>
</gene>
<accession>A0ABV3PE57</accession>
<dbReference type="PROSITE" id="PS50921">
    <property type="entry name" value="ANTAR"/>
    <property type="match status" value="1"/>
</dbReference>
<dbReference type="SUPFAM" id="SSF52172">
    <property type="entry name" value="CheY-like"/>
    <property type="match status" value="1"/>
</dbReference>
<dbReference type="InterPro" id="IPR036388">
    <property type="entry name" value="WH-like_DNA-bd_sf"/>
</dbReference>